<dbReference type="InterPro" id="IPR051035">
    <property type="entry name" value="Mito_inheritance_9"/>
</dbReference>
<evidence type="ECO:0000256" key="3">
    <source>
        <dbReference type="ARBA" id="ARBA00016197"/>
    </source>
</evidence>
<dbReference type="GO" id="GO:0005739">
    <property type="term" value="C:mitochondrion"/>
    <property type="evidence" value="ECO:0007669"/>
    <property type="project" value="UniProtKB-SubCell"/>
</dbReference>
<keyword evidence="9" id="KW-1185">Reference proteome</keyword>
<dbReference type="AlphaFoldDB" id="A0A4Y9ZS58"/>
<keyword evidence="4" id="KW-0809">Transit peptide</keyword>
<evidence type="ECO:0000256" key="4">
    <source>
        <dbReference type="ARBA" id="ARBA00022946"/>
    </source>
</evidence>
<name>A0A4Y9ZS58_9AGAM</name>
<comment type="caution">
    <text evidence="8">The sequence shown here is derived from an EMBL/GenBank/DDBJ whole genome shotgun (WGS) entry which is preliminary data.</text>
</comment>
<dbReference type="OrthoDB" id="10003767at2759"/>
<evidence type="ECO:0000256" key="7">
    <source>
        <dbReference type="SAM" id="MobiDB-lite"/>
    </source>
</evidence>
<dbReference type="PANTHER" id="PTHR36091">
    <property type="entry name" value="ALTERED INHERITANCE OF MITOCHONDRIA PROTEIN 9, MITOCHONDRIAL"/>
    <property type="match status" value="1"/>
</dbReference>
<dbReference type="InterPro" id="IPR011009">
    <property type="entry name" value="Kinase-like_dom_sf"/>
</dbReference>
<dbReference type="STRING" id="135208.A0A4Y9ZS58"/>
<feature type="region of interest" description="Disordered" evidence="7">
    <location>
        <begin position="320"/>
        <end position="346"/>
    </location>
</feature>
<evidence type="ECO:0000256" key="1">
    <source>
        <dbReference type="ARBA" id="ARBA00004173"/>
    </source>
</evidence>
<protein>
    <recommendedName>
        <fullName evidence="3">Altered inheritance of mitochondria protein 9, mitochondrial</fullName>
    </recommendedName>
    <alternativeName>
        <fullName evidence="6">Found in mitochondrial proteome protein 29</fullName>
    </alternativeName>
</protein>
<sequence>MTVEDRAGADKSAADYKYSVFNSVPPSPPRHHPAFLTSPINPFFNCHNPAFTKFTPLHIPPIQGRSAMPHDGEALPNGIASRASKHSLVSPNMIPTGDGPTALEWDWDIEHADRKREAKADAAIHGAAPFLVDRKLLKDVVREKMDCEVGRISFIGAGTFHKGYLVTLTDGRELIARVARRFMPRLKTETEVATMTYIRTHTSIPIPTVYFYDSNPFNRLGGEYILMSKTPKPNASAQPSPGFEVGPIISWPFFGSNRGDLAHPTEIDRGPWSTTHAYFEACAAREIAGVQSENAGKTAPHRLHLDPDEILSSRHHHLRAVPGDRSDESDEWDWEDSEGECEGPGDTMYRDYRRMQRSTFLVSHLSQREDAVRREMARWIRMMERLAAGLPELGGRSEEFGLDLHDLSLENVFVDPHDTSKIVCPAFVLCLSFAHDAAHPPKVTPKAHIELAVLAAEWLRYEALGAPQRLAHRCVEWDGWEEGLVESILGPEDMEEQWIAEAKAD</sequence>
<evidence type="ECO:0000256" key="2">
    <source>
        <dbReference type="ARBA" id="ARBA00005543"/>
    </source>
</evidence>
<accession>A0A4Y9ZS58</accession>
<comment type="subcellular location">
    <subcellularLocation>
        <location evidence="1">Mitochondrion</location>
    </subcellularLocation>
</comment>
<comment type="similarity">
    <text evidence="2">Belongs to the AIM9 family.</text>
</comment>
<organism evidence="8 9">
    <name type="scientific">Hericium alpestre</name>
    <dbReference type="NCBI Taxonomy" id="135208"/>
    <lineage>
        <taxon>Eukaryota</taxon>
        <taxon>Fungi</taxon>
        <taxon>Dikarya</taxon>
        <taxon>Basidiomycota</taxon>
        <taxon>Agaricomycotina</taxon>
        <taxon>Agaricomycetes</taxon>
        <taxon>Russulales</taxon>
        <taxon>Hericiaceae</taxon>
        <taxon>Hericium</taxon>
    </lineage>
</organism>
<gene>
    <name evidence="8" type="ORF">EWM64_g7681</name>
</gene>
<dbReference type="Proteomes" id="UP000298061">
    <property type="component" value="Unassembled WGS sequence"/>
</dbReference>
<feature type="non-terminal residue" evidence="8">
    <location>
        <position position="505"/>
    </location>
</feature>
<feature type="compositionally biased region" description="Acidic residues" evidence="7">
    <location>
        <begin position="327"/>
        <end position="343"/>
    </location>
</feature>
<dbReference type="PANTHER" id="PTHR36091:SF1">
    <property type="entry name" value="ALTERED INHERITANCE OF MITOCHONDRIA PROTEIN 9, MITOCHONDRIAL"/>
    <property type="match status" value="1"/>
</dbReference>
<reference evidence="8 9" key="1">
    <citation type="submission" date="2019-02" db="EMBL/GenBank/DDBJ databases">
        <title>Genome sequencing of the rare red list fungi Hericium alpestre (H. flagellum).</title>
        <authorList>
            <person name="Buettner E."/>
            <person name="Kellner H."/>
        </authorList>
    </citation>
    <scope>NUCLEOTIDE SEQUENCE [LARGE SCALE GENOMIC DNA]</scope>
    <source>
        <strain evidence="8 9">DSM 108284</strain>
    </source>
</reference>
<evidence type="ECO:0000256" key="5">
    <source>
        <dbReference type="ARBA" id="ARBA00023128"/>
    </source>
</evidence>
<dbReference type="EMBL" id="SFCI01001241">
    <property type="protein sequence ID" value="TFY76329.1"/>
    <property type="molecule type" value="Genomic_DNA"/>
</dbReference>
<proteinExistence type="inferred from homology"/>
<evidence type="ECO:0000256" key="6">
    <source>
        <dbReference type="ARBA" id="ARBA00031849"/>
    </source>
</evidence>
<keyword evidence="5" id="KW-0496">Mitochondrion</keyword>
<evidence type="ECO:0000313" key="9">
    <source>
        <dbReference type="Proteomes" id="UP000298061"/>
    </source>
</evidence>
<dbReference type="SUPFAM" id="SSF56112">
    <property type="entry name" value="Protein kinase-like (PK-like)"/>
    <property type="match status" value="1"/>
</dbReference>
<evidence type="ECO:0000313" key="8">
    <source>
        <dbReference type="EMBL" id="TFY76329.1"/>
    </source>
</evidence>